<proteinExistence type="predicted"/>
<keyword evidence="2" id="KW-0812">Transmembrane</keyword>
<gene>
    <name evidence="4" type="ORF">B0H66DRAFT_340714</name>
</gene>
<dbReference type="Gene3D" id="3.20.20.100">
    <property type="entry name" value="NADP-dependent oxidoreductase domain"/>
    <property type="match status" value="1"/>
</dbReference>
<dbReference type="GO" id="GO:0016491">
    <property type="term" value="F:oxidoreductase activity"/>
    <property type="evidence" value="ECO:0007669"/>
    <property type="project" value="UniProtKB-KW"/>
</dbReference>
<dbReference type="AlphaFoldDB" id="A0AAE0M124"/>
<keyword evidence="2" id="KW-0472">Membrane</keyword>
<evidence type="ECO:0000256" key="2">
    <source>
        <dbReference type="SAM" id="Phobius"/>
    </source>
</evidence>
<evidence type="ECO:0000313" key="5">
    <source>
        <dbReference type="Proteomes" id="UP001283341"/>
    </source>
</evidence>
<dbReference type="InterPro" id="IPR036812">
    <property type="entry name" value="NAD(P)_OxRdtase_dom_sf"/>
</dbReference>
<dbReference type="Pfam" id="PF00248">
    <property type="entry name" value="Aldo_ket_red"/>
    <property type="match status" value="1"/>
</dbReference>
<dbReference type="InterPro" id="IPR023210">
    <property type="entry name" value="NADP_OxRdtase_dom"/>
</dbReference>
<comment type="caution">
    <text evidence="4">The sequence shown here is derived from an EMBL/GenBank/DDBJ whole genome shotgun (WGS) entry which is preliminary data.</text>
</comment>
<dbReference type="EMBL" id="JAUEDM010000006">
    <property type="protein sequence ID" value="KAK3315301.1"/>
    <property type="molecule type" value="Genomic_DNA"/>
</dbReference>
<evidence type="ECO:0000256" key="1">
    <source>
        <dbReference type="ARBA" id="ARBA00023002"/>
    </source>
</evidence>
<sequence>MACRYMTFDTSRVQNQKMPMIIYGTAWKQDQTANLVYEALKAGFRAIDTGSSSKHYNEEGAGVGIRRACAEGLVQRSDLFIQTKVSLLDPAFTNFRDQYSTVSSFVHASVASSMSKLCSVDLGSPPYLDCVLLHEMYEDMEETLEAWRALEKHVPSQIRLIGMCNVTDRHALEKTLAVLALNHLQPPDVIQNGFLPAQVVEAMGRLGDGYDHAIREDCAGYNLEKRTPYQAFWVLTANTYVWKKEWYVLGLASVLGISPAAAWYALLISLDIVVLNGTRNVQHMKEDIEGVKRALAWRDDVASGKHVWRMCLEEVAGLTNTSLGITSWFKEDTNRAYEQELKGEAQASVDRSTVQGVLKSEAEKLRKTFMY</sequence>
<evidence type="ECO:0000313" key="4">
    <source>
        <dbReference type="EMBL" id="KAK3315301.1"/>
    </source>
</evidence>
<keyword evidence="1" id="KW-0560">Oxidoreductase</keyword>
<keyword evidence="2" id="KW-1133">Transmembrane helix</keyword>
<evidence type="ECO:0000259" key="3">
    <source>
        <dbReference type="Pfam" id="PF00248"/>
    </source>
</evidence>
<name>A0AAE0M124_9PEZI</name>
<reference evidence="4" key="1">
    <citation type="journal article" date="2023" name="Mol. Phylogenet. Evol.">
        <title>Genome-scale phylogeny and comparative genomics of the fungal order Sordariales.</title>
        <authorList>
            <person name="Hensen N."/>
            <person name="Bonometti L."/>
            <person name="Westerberg I."/>
            <person name="Brannstrom I.O."/>
            <person name="Guillou S."/>
            <person name="Cros-Aarteil S."/>
            <person name="Calhoun S."/>
            <person name="Haridas S."/>
            <person name="Kuo A."/>
            <person name="Mondo S."/>
            <person name="Pangilinan J."/>
            <person name="Riley R."/>
            <person name="LaButti K."/>
            <person name="Andreopoulos B."/>
            <person name="Lipzen A."/>
            <person name="Chen C."/>
            <person name="Yan M."/>
            <person name="Daum C."/>
            <person name="Ng V."/>
            <person name="Clum A."/>
            <person name="Steindorff A."/>
            <person name="Ohm R.A."/>
            <person name="Martin F."/>
            <person name="Silar P."/>
            <person name="Natvig D.O."/>
            <person name="Lalanne C."/>
            <person name="Gautier V."/>
            <person name="Ament-Velasquez S.L."/>
            <person name="Kruys A."/>
            <person name="Hutchinson M.I."/>
            <person name="Powell A.J."/>
            <person name="Barry K."/>
            <person name="Miller A.N."/>
            <person name="Grigoriev I.V."/>
            <person name="Debuchy R."/>
            <person name="Gladieux P."/>
            <person name="Hiltunen Thoren M."/>
            <person name="Johannesson H."/>
        </authorList>
    </citation>
    <scope>NUCLEOTIDE SEQUENCE</scope>
    <source>
        <strain evidence="4">CBS 118394</strain>
    </source>
</reference>
<dbReference type="InterPro" id="IPR020471">
    <property type="entry name" value="AKR"/>
</dbReference>
<protein>
    <submittedName>
        <fullName evidence="4">NADP-dependent oxidoreductase domain-containing protein</fullName>
    </submittedName>
</protein>
<feature type="domain" description="NADP-dependent oxidoreductase" evidence="3">
    <location>
        <begin position="27"/>
        <end position="194"/>
    </location>
</feature>
<dbReference type="PANTHER" id="PTHR11732">
    <property type="entry name" value="ALDO/KETO REDUCTASE"/>
    <property type="match status" value="1"/>
</dbReference>
<dbReference type="Proteomes" id="UP001283341">
    <property type="component" value="Unassembled WGS sequence"/>
</dbReference>
<dbReference type="SUPFAM" id="SSF51430">
    <property type="entry name" value="NAD(P)-linked oxidoreductase"/>
    <property type="match status" value="1"/>
</dbReference>
<reference evidence="4" key="2">
    <citation type="submission" date="2023-06" db="EMBL/GenBank/DDBJ databases">
        <authorList>
            <consortium name="Lawrence Berkeley National Laboratory"/>
            <person name="Haridas S."/>
            <person name="Hensen N."/>
            <person name="Bonometti L."/>
            <person name="Westerberg I."/>
            <person name="Brannstrom I.O."/>
            <person name="Guillou S."/>
            <person name="Cros-Aarteil S."/>
            <person name="Calhoun S."/>
            <person name="Kuo A."/>
            <person name="Mondo S."/>
            <person name="Pangilinan J."/>
            <person name="Riley R."/>
            <person name="Labutti K."/>
            <person name="Andreopoulos B."/>
            <person name="Lipzen A."/>
            <person name="Chen C."/>
            <person name="Yanf M."/>
            <person name="Daum C."/>
            <person name="Ng V."/>
            <person name="Clum A."/>
            <person name="Steindorff A."/>
            <person name="Ohm R."/>
            <person name="Martin F."/>
            <person name="Silar P."/>
            <person name="Natvig D."/>
            <person name="Lalanne C."/>
            <person name="Gautier V."/>
            <person name="Ament-Velasquez S.L."/>
            <person name="Kruys A."/>
            <person name="Hutchinson M.I."/>
            <person name="Powell A.J."/>
            <person name="Barry K."/>
            <person name="Miller A.N."/>
            <person name="Grigoriev I.V."/>
            <person name="Debuchy R."/>
            <person name="Gladieux P."/>
            <person name="Thoren M.H."/>
            <person name="Johannesson H."/>
        </authorList>
    </citation>
    <scope>NUCLEOTIDE SEQUENCE</scope>
    <source>
        <strain evidence="4">CBS 118394</strain>
    </source>
</reference>
<accession>A0AAE0M124</accession>
<feature type="transmembrane region" description="Helical" evidence="2">
    <location>
        <begin position="246"/>
        <end position="275"/>
    </location>
</feature>
<keyword evidence="5" id="KW-1185">Reference proteome</keyword>
<organism evidence="4 5">
    <name type="scientific">Apodospora peruviana</name>
    <dbReference type="NCBI Taxonomy" id="516989"/>
    <lineage>
        <taxon>Eukaryota</taxon>
        <taxon>Fungi</taxon>
        <taxon>Dikarya</taxon>
        <taxon>Ascomycota</taxon>
        <taxon>Pezizomycotina</taxon>
        <taxon>Sordariomycetes</taxon>
        <taxon>Sordariomycetidae</taxon>
        <taxon>Sordariales</taxon>
        <taxon>Lasiosphaeriaceae</taxon>
        <taxon>Apodospora</taxon>
    </lineage>
</organism>